<name>A0AA47NUU7_MERPO</name>
<dbReference type="PROSITE" id="PS50089">
    <property type="entry name" value="ZF_RING_2"/>
    <property type="match status" value="1"/>
</dbReference>
<sequence length="349" mass="38354">MGGRGFLMGLEAGIHLGHLLSELLVFPLQTAQRQQAPLPVRPLTRTSSLETAGSASLRSARCISTWSRCSAVETEPLSVAMVRSRWCSSPVSLDTSLLTPPTSPLCVCLNRWSSSPSCLLAARSSCSPACSRSSRARTSASQTRFFWSIMMSICRISSCSSGSQDDSTELSARGKSSPGQGGQMVLCEDTECSVCFQAFSRQERIPRVLHCRHTFCMPCLETLSQGAGDLVTVTCPLCRRVTCVQRCLGLQGALWVNSTLWDYIPEREKHEEVGQKQQEAAEEVFREKAGGLAPHTECPSSRPPRTKLKLPAFFKKFSLLKTQTERAVPGGNVEMRSWRRLATDENLMI</sequence>
<keyword evidence="2 4" id="KW-0863">Zinc-finger</keyword>
<dbReference type="PROSITE" id="PS00518">
    <property type="entry name" value="ZF_RING_1"/>
    <property type="match status" value="1"/>
</dbReference>
<dbReference type="GO" id="GO:0016567">
    <property type="term" value="P:protein ubiquitination"/>
    <property type="evidence" value="ECO:0007669"/>
    <property type="project" value="TreeGrafter"/>
</dbReference>
<evidence type="ECO:0000313" key="7">
    <source>
        <dbReference type="EMBL" id="KAK0137913.1"/>
    </source>
</evidence>
<evidence type="ECO:0000256" key="1">
    <source>
        <dbReference type="ARBA" id="ARBA00022723"/>
    </source>
</evidence>
<proteinExistence type="predicted"/>
<feature type="region of interest" description="Disordered" evidence="5">
    <location>
        <begin position="160"/>
        <end position="181"/>
    </location>
</feature>
<comment type="caution">
    <text evidence="7">The sequence shown here is derived from an EMBL/GenBank/DDBJ whole genome shotgun (WGS) entry which is preliminary data.</text>
</comment>
<accession>A0AA47NUU7</accession>
<evidence type="ECO:0000256" key="3">
    <source>
        <dbReference type="ARBA" id="ARBA00022833"/>
    </source>
</evidence>
<gene>
    <name evidence="7" type="primary">Rnf208</name>
    <name evidence="7" type="ORF">N1851_025883</name>
</gene>
<dbReference type="Proteomes" id="UP001174136">
    <property type="component" value="Unassembled WGS sequence"/>
</dbReference>
<dbReference type="PANTHER" id="PTHR22791:SF31">
    <property type="entry name" value="IM:7152348"/>
    <property type="match status" value="1"/>
</dbReference>
<keyword evidence="1" id="KW-0479">Metal-binding</keyword>
<dbReference type="SUPFAM" id="SSF57850">
    <property type="entry name" value="RING/U-box"/>
    <property type="match status" value="1"/>
</dbReference>
<dbReference type="InterPro" id="IPR013083">
    <property type="entry name" value="Znf_RING/FYVE/PHD"/>
</dbReference>
<evidence type="ECO:0000256" key="2">
    <source>
        <dbReference type="ARBA" id="ARBA00022771"/>
    </source>
</evidence>
<protein>
    <submittedName>
        <fullName evidence="7">RING finger protein 208</fullName>
    </submittedName>
</protein>
<evidence type="ECO:0000256" key="5">
    <source>
        <dbReference type="SAM" id="MobiDB-lite"/>
    </source>
</evidence>
<evidence type="ECO:0000313" key="8">
    <source>
        <dbReference type="Proteomes" id="UP001174136"/>
    </source>
</evidence>
<evidence type="ECO:0000259" key="6">
    <source>
        <dbReference type="PROSITE" id="PS50089"/>
    </source>
</evidence>
<dbReference type="InterPro" id="IPR051435">
    <property type="entry name" value="RING_finger_E3_ubiq-ligases"/>
</dbReference>
<dbReference type="InterPro" id="IPR001841">
    <property type="entry name" value="Znf_RING"/>
</dbReference>
<dbReference type="EMBL" id="JAOPHQ010004843">
    <property type="protein sequence ID" value="KAK0137913.1"/>
    <property type="molecule type" value="Genomic_DNA"/>
</dbReference>
<dbReference type="Gene3D" id="3.30.40.10">
    <property type="entry name" value="Zinc/RING finger domain, C3HC4 (zinc finger)"/>
    <property type="match status" value="1"/>
</dbReference>
<dbReference type="GO" id="GO:0061630">
    <property type="term" value="F:ubiquitin protein ligase activity"/>
    <property type="evidence" value="ECO:0007669"/>
    <property type="project" value="TreeGrafter"/>
</dbReference>
<dbReference type="Pfam" id="PF14634">
    <property type="entry name" value="zf-RING_5"/>
    <property type="match status" value="1"/>
</dbReference>
<dbReference type="PANTHER" id="PTHR22791">
    <property type="entry name" value="RING-TYPE DOMAIN-CONTAINING PROTEIN"/>
    <property type="match status" value="1"/>
</dbReference>
<reference evidence="7" key="1">
    <citation type="journal article" date="2023" name="Front. Mar. Sci.">
        <title>A new Merluccius polli reference genome to investigate the effects of global change in West African waters.</title>
        <authorList>
            <person name="Mateo J.L."/>
            <person name="Blanco-Fernandez C."/>
            <person name="Garcia-Vazquez E."/>
            <person name="Machado-Schiaffino G."/>
        </authorList>
    </citation>
    <scope>NUCLEOTIDE SEQUENCE</scope>
    <source>
        <strain evidence="7">C29</strain>
        <tissue evidence="7">Fin</tissue>
    </source>
</reference>
<dbReference type="InterPro" id="IPR017907">
    <property type="entry name" value="Znf_RING_CS"/>
</dbReference>
<dbReference type="SMART" id="SM00184">
    <property type="entry name" value="RING"/>
    <property type="match status" value="1"/>
</dbReference>
<keyword evidence="3" id="KW-0862">Zinc</keyword>
<keyword evidence="8" id="KW-1185">Reference proteome</keyword>
<feature type="domain" description="RING-type" evidence="6">
    <location>
        <begin position="192"/>
        <end position="239"/>
    </location>
</feature>
<organism evidence="7 8">
    <name type="scientific">Merluccius polli</name>
    <name type="common">Benguela hake</name>
    <name type="synonym">Merluccius cadenati</name>
    <dbReference type="NCBI Taxonomy" id="89951"/>
    <lineage>
        <taxon>Eukaryota</taxon>
        <taxon>Metazoa</taxon>
        <taxon>Chordata</taxon>
        <taxon>Craniata</taxon>
        <taxon>Vertebrata</taxon>
        <taxon>Euteleostomi</taxon>
        <taxon>Actinopterygii</taxon>
        <taxon>Neopterygii</taxon>
        <taxon>Teleostei</taxon>
        <taxon>Neoteleostei</taxon>
        <taxon>Acanthomorphata</taxon>
        <taxon>Zeiogadaria</taxon>
        <taxon>Gadariae</taxon>
        <taxon>Gadiformes</taxon>
        <taxon>Gadoidei</taxon>
        <taxon>Merlucciidae</taxon>
        <taxon>Merluccius</taxon>
    </lineage>
</organism>
<dbReference type="GO" id="GO:0008270">
    <property type="term" value="F:zinc ion binding"/>
    <property type="evidence" value="ECO:0007669"/>
    <property type="project" value="UniProtKB-KW"/>
</dbReference>
<evidence type="ECO:0000256" key="4">
    <source>
        <dbReference type="PROSITE-ProRule" id="PRU00175"/>
    </source>
</evidence>
<dbReference type="AlphaFoldDB" id="A0AA47NUU7"/>